<name>A0A1H8GWU7_9BACL</name>
<proteinExistence type="predicted"/>
<organism evidence="2 3">
    <name type="scientific">Paenibacillus sophorae</name>
    <dbReference type="NCBI Taxonomy" id="1333845"/>
    <lineage>
        <taxon>Bacteria</taxon>
        <taxon>Bacillati</taxon>
        <taxon>Bacillota</taxon>
        <taxon>Bacilli</taxon>
        <taxon>Bacillales</taxon>
        <taxon>Paenibacillaceae</taxon>
        <taxon>Paenibacillus</taxon>
    </lineage>
</organism>
<gene>
    <name evidence="1" type="ORF">KP014_20805</name>
    <name evidence="2" type="ORF">SAMN04487895_101652</name>
</gene>
<dbReference type="EMBL" id="CP076607">
    <property type="protein sequence ID" value="QWU14349.1"/>
    <property type="molecule type" value="Genomic_DNA"/>
</dbReference>
<evidence type="ECO:0000313" key="3">
    <source>
        <dbReference type="Proteomes" id="UP000198809"/>
    </source>
</evidence>
<evidence type="ECO:0000313" key="1">
    <source>
        <dbReference type="EMBL" id="QWU14349.1"/>
    </source>
</evidence>
<dbReference type="Proteomes" id="UP000198809">
    <property type="component" value="Unassembled WGS sequence"/>
</dbReference>
<sequence>MTKYSCRLYTPHPRRTEGHLHQIITGYKMLADQRLINLDVEISDSCILSIIEVVVNGSIRIAYDMADGYHFDLDRVQKVIERSNFVFKRSFNENEHSHYDFAKKVRPLGLNYFVTTKNNIMDKTYKNFSERMNWCIKEAMGKNYHQQFYVDRFEHDPKEPINKPRILFMARTWGIDEAPGLEQDEFRHINDTRATCIRMLRKEFGEDFTGGFSTRKEALELYSDCVLDDSATKKENYIRLVRDSDICISTIGLHKSNGWKLAEYVAASKAIVAEKLYYYVPSFYNNQHYLEFNNPLECVEQVRKLYKDKELLMEIKKSNHEYYKNYLRPDKLVLNTLLQLNL</sequence>
<accession>A0A1H8GWU7</accession>
<dbReference type="Proteomes" id="UP000683429">
    <property type="component" value="Chromosome"/>
</dbReference>
<evidence type="ECO:0000313" key="4">
    <source>
        <dbReference type="Proteomes" id="UP000683429"/>
    </source>
</evidence>
<dbReference type="RefSeq" id="WP_036588322.1">
    <property type="nucleotide sequence ID" value="NZ_CP076607.1"/>
</dbReference>
<keyword evidence="4" id="KW-1185">Reference proteome</keyword>
<evidence type="ECO:0000313" key="2">
    <source>
        <dbReference type="EMBL" id="SEN47718.1"/>
    </source>
</evidence>
<protein>
    <submittedName>
        <fullName evidence="1">Glycosyltransferase family 1 protein</fullName>
    </submittedName>
</protein>
<reference evidence="2 3" key="1">
    <citation type="submission" date="2016-10" db="EMBL/GenBank/DDBJ databases">
        <authorList>
            <person name="de Groot N.N."/>
        </authorList>
    </citation>
    <scope>NUCLEOTIDE SEQUENCE [LARGE SCALE GENOMIC DNA]</scope>
    <source>
        <strain evidence="2 3">CGMCC 1.10238</strain>
    </source>
</reference>
<dbReference type="Gene3D" id="3.40.50.2000">
    <property type="entry name" value="Glycogen Phosphorylase B"/>
    <property type="match status" value="1"/>
</dbReference>
<dbReference type="STRING" id="1333845.SAMN04487895_101652"/>
<dbReference type="AlphaFoldDB" id="A0A1H8GWU7"/>
<reference evidence="1 4" key="2">
    <citation type="submission" date="2021-06" db="EMBL/GenBank/DDBJ databases">
        <title>Whole genome sequence of Paenibacillus sophorae DSM23020 for comparative genomics.</title>
        <authorList>
            <person name="Kim M.-J."/>
            <person name="Lee G."/>
            <person name="Shin J.-H."/>
        </authorList>
    </citation>
    <scope>NUCLEOTIDE SEQUENCE [LARGE SCALE GENOMIC DNA]</scope>
    <source>
        <strain evidence="1 4">DSM 23020</strain>
    </source>
</reference>
<dbReference type="OrthoDB" id="6336595at2"/>
<dbReference type="EMBL" id="FODH01000001">
    <property type="protein sequence ID" value="SEN47718.1"/>
    <property type="molecule type" value="Genomic_DNA"/>
</dbReference>